<accession>A0ABP7T9J1</accession>
<dbReference type="EMBL" id="BAAAZE010000008">
    <property type="protein sequence ID" value="GAA4022300.1"/>
    <property type="molecule type" value="Genomic_DNA"/>
</dbReference>
<protein>
    <submittedName>
        <fullName evidence="1">DUF484 family protein</fullName>
    </submittedName>
</protein>
<dbReference type="RefSeq" id="WP_344763095.1">
    <property type="nucleotide sequence ID" value="NZ_BAAAZE010000008.1"/>
</dbReference>
<sequence>MTYQPDSDSVAKFLEQTPEFFQEHAELLGRVKLSSPLGGRTLSLQERQMDVMRQKVKLMEMRLADLMRLAEENHAISDKIQHWTRSLLLARNDVDLPHVLVEGLKTTFSVPQATLRIWTVAPDFSHTWFAAPVSEDARLFAGSLHAPFCGRNDDYEAASWLDEASSVQSIAMLPLRVGAAPEVFGILVLGSADPLRFASGMGTDFLTRIGETSSAALTCLLD</sequence>
<keyword evidence="2" id="KW-1185">Reference proteome</keyword>
<gene>
    <name evidence="1" type="ORF">GCM10022212_19340</name>
</gene>
<name>A0ABP7T9J1_9BURK</name>
<reference evidence="2" key="1">
    <citation type="journal article" date="2019" name="Int. J. Syst. Evol. Microbiol.">
        <title>The Global Catalogue of Microorganisms (GCM) 10K type strain sequencing project: providing services to taxonomists for standard genome sequencing and annotation.</title>
        <authorList>
            <consortium name="The Broad Institute Genomics Platform"/>
            <consortium name="The Broad Institute Genome Sequencing Center for Infectious Disease"/>
            <person name="Wu L."/>
            <person name="Ma J."/>
        </authorList>
    </citation>
    <scope>NUCLEOTIDE SEQUENCE [LARGE SCALE GENOMIC DNA]</scope>
    <source>
        <strain evidence="2">JCM 16673</strain>
    </source>
</reference>
<dbReference type="InterPro" id="IPR029016">
    <property type="entry name" value="GAF-like_dom_sf"/>
</dbReference>
<evidence type="ECO:0000313" key="2">
    <source>
        <dbReference type="Proteomes" id="UP001501353"/>
    </source>
</evidence>
<dbReference type="PANTHER" id="PTHR38765:SF1">
    <property type="entry name" value="DUF484 DOMAIN-CONTAINING PROTEIN"/>
    <property type="match status" value="1"/>
</dbReference>
<dbReference type="InterPro" id="IPR007435">
    <property type="entry name" value="DUF484"/>
</dbReference>
<dbReference type="Pfam" id="PF04340">
    <property type="entry name" value="DUF484"/>
    <property type="match status" value="1"/>
</dbReference>
<proteinExistence type="predicted"/>
<dbReference type="PANTHER" id="PTHR38765">
    <property type="entry name" value="DUF484 DOMAIN-CONTAINING PROTEIN"/>
    <property type="match status" value="1"/>
</dbReference>
<dbReference type="Gene3D" id="3.30.450.40">
    <property type="match status" value="1"/>
</dbReference>
<dbReference type="Proteomes" id="UP001501353">
    <property type="component" value="Unassembled WGS sequence"/>
</dbReference>
<evidence type="ECO:0000313" key="1">
    <source>
        <dbReference type="EMBL" id="GAA4022300.1"/>
    </source>
</evidence>
<organism evidence="1 2">
    <name type="scientific">Actimicrobium antarcticum</name>
    <dbReference type="NCBI Taxonomy" id="1051899"/>
    <lineage>
        <taxon>Bacteria</taxon>
        <taxon>Pseudomonadati</taxon>
        <taxon>Pseudomonadota</taxon>
        <taxon>Betaproteobacteria</taxon>
        <taxon>Burkholderiales</taxon>
        <taxon>Oxalobacteraceae</taxon>
        <taxon>Actimicrobium</taxon>
    </lineage>
</organism>
<comment type="caution">
    <text evidence="1">The sequence shown here is derived from an EMBL/GenBank/DDBJ whole genome shotgun (WGS) entry which is preliminary data.</text>
</comment>